<evidence type="ECO:0000256" key="11">
    <source>
        <dbReference type="SAM" id="Phobius"/>
    </source>
</evidence>
<evidence type="ECO:0000256" key="5">
    <source>
        <dbReference type="ARBA" id="ARBA00022692"/>
    </source>
</evidence>
<gene>
    <name evidence="13" type="ORF">HKBW3S03_02251</name>
</gene>
<comment type="cofactor">
    <cofactor evidence="1">
        <name>Zn(2+)</name>
        <dbReference type="ChEBI" id="CHEBI:29105"/>
    </cofactor>
</comment>
<evidence type="ECO:0000313" key="14">
    <source>
        <dbReference type="Proteomes" id="UP000574717"/>
    </source>
</evidence>
<evidence type="ECO:0000313" key="13">
    <source>
        <dbReference type="EMBL" id="GFP20745.1"/>
    </source>
</evidence>
<organism evidence="13 14">
    <name type="scientific">Candidatus Hakubella thermalkaliphila</name>
    <dbReference type="NCBI Taxonomy" id="2754717"/>
    <lineage>
        <taxon>Bacteria</taxon>
        <taxon>Bacillati</taxon>
        <taxon>Actinomycetota</taxon>
        <taxon>Actinomycetota incertae sedis</taxon>
        <taxon>Candidatus Hakubellales</taxon>
        <taxon>Candidatus Hakubellaceae</taxon>
        <taxon>Candidatus Hakubella</taxon>
    </lineage>
</organism>
<keyword evidence="5 11" id="KW-0812">Transmembrane</keyword>
<keyword evidence="8 11" id="KW-1133">Transmembrane helix</keyword>
<dbReference type="InterPro" id="IPR004387">
    <property type="entry name" value="Pept_M50_Zn"/>
</dbReference>
<reference evidence="13 14" key="1">
    <citation type="journal article" date="2020" name="Front. Microbiol.">
        <title>Single-cell genomics of novel Actinobacteria with the Wood-Ljungdahl pathway discovered in a serpentinizing system.</title>
        <authorList>
            <person name="Merino N."/>
            <person name="Kawai M."/>
            <person name="Boyd E.S."/>
            <person name="Colman D.R."/>
            <person name="McGlynn S.E."/>
            <person name="Nealson K.H."/>
            <person name="Kurokawa K."/>
            <person name="Hongoh Y."/>
        </authorList>
    </citation>
    <scope>NUCLEOTIDE SEQUENCE [LARGE SCALE GENOMIC DNA]</scope>
    <source>
        <strain evidence="13 14">S03</strain>
    </source>
</reference>
<evidence type="ECO:0000256" key="9">
    <source>
        <dbReference type="ARBA" id="ARBA00023049"/>
    </source>
</evidence>
<dbReference type="Proteomes" id="UP000574717">
    <property type="component" value="Unassembled WGS sequence"/>
</dbReference>
<dbReference type="GO" id="GO:0004222">
    <property type="term" value="F:metalloendopeptidase activity"/>
    <property type="evidence" value="ECO:0007669"/>
    <property type="project" value="InterPro"/>
</dbReference>
<dbReference type="RefSeq" id="WP_176237542.1">
    <property type="nucleotide sequence ID" value="NZ_BLRU01000657.1"/>
</dbReference>
<accession>A0A6V8NKJ5</accession>
<evidence type="ECO:0000256" key="7">
    <source>
        <dbReference type="ARBA" id="ARBA00022833"/>
    </source>
</evidence>
<feature type="transmembrane region" description="Helical" evidence="11">
    <location>
        <begin position="94"/>
        <end position="116"/>
    </location>
</feature>
<protein>
    <recommendedName>
        <fullName evidence="12">Peptidase M50 domain-containing protein</fullName>
    </recommendedName>
</protein>
<dbReference type="PANTHER" id="PTHR42837:SF2">
    <property type="entry name" value="MEMBRANE METALLOPROTEASE ARASP2, CHLOROPLASTIC-RELATED"/>
    <property type="match status" value="1"/>
</dbReference>
<keyword evidence="7" id="KW-0862">Zinc</keyword>
<keyword evidence="10 11" id="KW-0472">Membrane</keyword>
<comment type="subcellular location">
    <subcellularLocation>
        <location evidence="2">Membrane</location>
        <topology evidence="2">Multi-pass membrane protein</topology>
    </subcellularLocation>
</comment>
<dbReference type="PANTHER" id="PTHR42837">
    <property type="entry name" value="REGULATOR OF SIGMA-E PROTEASE RSEP"/>
    <property type="match status" value="1"/>
</dbReference>
<dbReference type="GO" id="GO:0006508">
    <property type="term" value="P:proteolysis"/>
    <property type="evidence" value="ECO:0007669"/>
    <property type="project" value="UniProtKB-KW"/>
</dbReference>
<evidence type="ECO:0000259" key="12">
    <source>
        <dbReference type="Pfam" id="PF02163"/>
    </source>
</evidence>
<proteinExistence type="inferred from homology"/>
<feature type="non-terminal residue" evidence="13">
    <location>
        <position position="1"/>
    </location>
</feature>
<keyword evidence="4" id="KW-0645">Protease</keyword>
<evidence type="ECO:0000256" key="10">
    <source>
        <dbReference type="ARBA" id="ARBA00023136"/>
    </source>
</evidence>
<dbReference type="AlphaFoldDB" id="A0A6V8NKJ5"/>
<feature type="transmembrane region" description="Helical" evidence="11">
    <location>
        <begin position="55"/>
        <end position="82"/>
    </location>
</feature>
<dbReference type="InterPro" id="IPR008915">
    <property type="entry name" value="Peptidase_M50"/>
</dbReference>
<name>A0A6V8NKJ5_9ACTN</name>
<dbReference type="Pfam" id="PF02163">
    <property type="entry name" value="Peptidase_M50"/>
    <property type="match status" value="1"/>
</dbReference>
<evidence type="ECO:0000256" key="8">
    <source>
        <dbReference type="ARBA" id="ARBA00022989"/>
    </source>
</evidence>
<evidence type="ECO:0000256" key="4">
    <source>
        <dbReference type="ARBA" id="ARBA00022670"/>
    </source>
</evidence>
<comment type="similarity">
    <text evidence="3">Belongs to the peptidase M50B family.</text>
</comment>
<sequence length="128" mass="14154">QASYNVTMLYCNGVIRLVRGQRPVEEARPVSPIGIVKITQQVAARGWQNLLSFLAILNIILAISNLIPLLPLGGGHILLLLIEKVRGRRLSDQVVGIMNTIGIILLITIFSIALYLDVFNPINLTQMR</sequence>
<evidence type="ECO:0000256" key="2">
    <source>
        <dbReference type="ARBA" id="ARBA00004141"/>
    </source>
</evidence>
<keyword evidence="9" id="KW-0482">Metalloprotease</keyword>
<feature type="domain" description="Peptidase M50" evidence="12">
    <location>
        <begin position="5"/>
        <end position="108"/>
    </location>
</feature>
<evidence type="ECO:0000256" key="1">
    <source>
        <dbReference type="ARBA" id="ARBA00001947"/>
    </source>
</evidence>
<evidence type="ECO:0000256" key="3">
    <source>
        <dbReference type="ARBA" id="ARBA00007931"/>
    </source>
</evidence>
<comment type="caution">
    <text evidence="13">The sequence shown here is derived from an EMBL/GenBank/DDBJ whole genome shotgun (WGS) entry which is preliminary data.</text>
</comment>
<dbReference type="EMBL" id="BLRU01000657">
    <property type="protein sequence ID" value="GFP20745.1"/>
    <property type="molecule type" value="Genomic_DNA"/>
</dbReference>
<keyword evidence="6" id="KW-0378">Hydrolase</keyword>
<evidence type="ECO:0000256" key="6">
    <source>
        <dbReference type="ARBA" id="ARBA00022801"/>
    </source>
</evidence>
<dbReference type="GO" id="GO:0016020">
    <property type="term" value="C:membrane"/>
    <property type="evidence" value="ECO:0007669"/>
    <property type="project" value="UniProtKB-SubCell"/>
</dbReference>